<name>A0ABP0VCK6_9BRYO</name>
<dbReference type="CDD" id="cd06445">
    <property type="entry name" value="ATase"/>
    <property type="match status" value="1"/>
</dbReference>
<dbReference type="Pfam" id="PF01035">
    <property type="entry name" value="DNA_binding_1"/>
    <property type="match status" value="1"/>
</dbReference>
<keyword evidence="5" id="KW-0489">Methyltransferase</keyword>
<keyword evidence="8" id="KW-0234">DNA repair</keyword>
<evidence type="ECO:0000256" key="2">
    <source>
        <dbReference type="ARBA" id="ARBA00008711"/>
    </source>
</evidence>
<feature type="domain" description="Methylated-DNA-[protein]-cysteine S-methyltransferase DNA binding" evidence="12">
    <location>
        <begin position="39"/>
        <end position="126"/>
    </location>
</feature>
<proteinExistence type="inferred from homology"/>
<comment type="catalytic activity">
    <reaction evidence="11">
        <text>a 6-O-methyl-2'-deoxyguanosine in DNA + L-cysteinyl-[protein] = S-methyl-L-cysteinyl-[protein] + a 2'-deoxyguanosine in DNA</text>
        <dbReference type="Rhea" id="RHEA:24000"/>
        <dbReference type="Rhea" id="RHEA-COMP:10131"/>
        <dbReference type="Rhea" id="RHEA-COMP:10132"/>
        <dbReference type="Rhea" id="RHEA-COMP:11367"/>
        <dbReference type="Rhea" id="RHEA-COMP:11368"/>
        <dbReference type="ChEBI" id="CHEBI:29950"/>
        <dbReference type="ChEBI" id="CHEBI:82612"/>
        <dbReference type="ChEBI" id="CHEBI:85445"/>
        <dbReference type="ChEBI" id="CHEBI:85448"/>
        <dbReference type="EC" id="2.1.1.63"/>
    </reaction>
</comment>
<dbReference type="Gene3D" id="1.10.10.10">
    <property type="entry name" value="Winged helix-like DNA-binding domain superfamily/Winged helix DNA-binding domain"/>
    <property type="match status" value="1"/>
</dbReference>
<organism evidence="13 14">
    <name type="scientific">Sphagnum jensenii</name>
    <dbReference type="NCBI Taxonomy" id="128206"/>
    <lineage>
        <taxon>Eukaryota</taxon>
        <taxon>Viridiplantae</taxon>
        <taxon>Streptophyta</taxon>
        <taxon>Embryophyta</taxon>
        <taxon>Bryophyta</taxon>
        <taxon>Sphagnophytina</taxon>
        <taxon>Sphagnopsida</taxon>
        <taxon>Sphagnales</taxon>
        <taxon>Sphagnaceae</taxon>
        <taxon>Sphagnum</taxon>
    </lineage>
</organism>
<sequence length="178" mass="19082">MSSSSSPPPSISHTAATAIASAITGPSYRRRNKKAQVTPFAWKVYNACTCIPPGKVSTYGMVAKFIGKPKASRAVGSALRRNPHAPHVPCHRVISSDGSIGGFFGESVADHSNVQLKKVLLTREGVLFTDADKTKVDPSCITEPIDTSKDTSKKEASEGFLAKLYSWTGRSKTREPSM</sequence>
<dbReference type="Proteomes" id="UP001497444">
    <property type="component" value="Unassembled WGS sequence"/>
</dbReference>
<dbReference type="InterPro" id="IPR036388">
    <property type="entry name" value="WH-like_DNA-bd_sf"/>
</dbReference>
<evidence type="ECO:0000256" key="10">
    <source>
        <dbReference type="ARBA" id="ARBA00031621"/>
    </source>
</evidence>
<evidence type="ECO:0000256" key="1">
    <source>
        <dbReference type="ARBA" id="ARBA00001286"/>
    </source>
</evidence>
<protein>
    <recommendedName>
        <fullName evidence="4">Methylated-DNA--protein-cysteine methyltransferase</fullName>
        <ecNumber evidence="3">2.1.1.63</ecNumber>
    </recommendedName>
    <alternativeName>
        <fullName evidence="9">6-O-methylguanine-DNA methyltransferase</fullName>
    </alternativeName>
    <alternativeName>
        <fullName evidence="10">O-6-methylguanine-DNA-alkyltransferase</fullName>
    </alternativeName>
</protein>
<dbReference type="InterPro" id="IPR014048">
    <property type="entry name" value="MethylDNA_cys_MeTrfase_DNA-bd"/>
</dbReference>
<evidence type="ECO:0000313" key="13">
    <source>
        <dbReference type="EMBL" id="CAK9252104.1"/>
    </source>
</evidence>
<evidence type="ECO:0000256" key="9">
    <source>
        <dbReference type="ARBA" id="ARBA00030795"/>
    </source>
</evidence>
<dbReference type="EC" id="2.1.1.63" evidence="3"/>
<dbReference type="PANTHER" id="PTHR10815:SF13">
    <property type="entry name" value="METHYLATED-DNA--PROTEIN-CYSTEINE METHYLTRANSFERASE"/>
    <property type="match status" value="1"/>
</dbReference>
<comment type="similarity">
    <text evidence="2">Belongs to the MGMT family.</text>
</comment>
<comment type="caution">
    <text evidence="13">The sequence shown here is derived from an EMBL/GenBank/DDBJ whole genome shotgun (WGS) entry which is preliminary data.</text>
</comment>
<dbReference type="SUPFAM" id="SSF46767">
    <property type="entry name" value="Methylated DNA-protein cysteine methyltransferase, C-terminal domain"/>
    <property type="match status" value="1"/>
</dbReference>
<evidence type="ECO:0000256" key="7">
    <source>
        <dbReference type="ARBA" id="ARBA00022763"/>
    </source>
</evidence>
<dbReference type="PANTHER" id="PTHR10815">
    <property type="entry name" value="METHYLATED-DNA--PROTEIN-CYSTEINE METHYLTRANSFERASE"/>
    <property type="match status" value="1"/>
</dbReference>
<dbReference type="EMBL" id="CAXAQS010000553">
    <property type="protein sequence ID" value="CAK9252104.1"/>
    <property type="molecule type" value="Genomic_DNA"/>
</dbReference>
<gene>
    <name evidence="13" type="ORF">CSSPJE1EN1_LOCUS27482</name>
</gene>
<evidence type="ECO:0000256" key="3">
    <source>
        <dbReference type="ARBA" id="ARBA00011918"/>
    </source>
</evidence>
<keyword evidence="14" id="KW-1185">Reference proteome</keyword>
<dbReference type="InterPro" id="IPR001497">
    <property type="entry name" value="MethylDNA_cys_MeTrfase_AS"/>
</dbReference>
<accession>A0ABP0VCK6</accession>
<keyword evidence="7" id="KW-0227">DNA damage</keyword>
<evidence type="ECO:0000256" key="4">
    <source>
        <dbReference type="ARBA" id="ARBA00015377"/>
    </source>
</evidence>
<comment type="catalytic activity">
    <reaction evidence="1">
        <text>a 4-O-methyl-thymidine in DNA + L-cysteinyl-[protein] = a thymidine in DNA + S-methyl-L-cysteinyl-[protein]</text>
        <dbReference type="Rhea" id="RHEA:53428"/>
        <dbReference type="Rhea" id="RHEA-COMP:10131"/>
        <dbReference type="Rhea" id="RHEA-COMP:10132"/>
        <dbReference type="Rhea" id="RHEA-COMP:13555"/>
        <dbReference type="Rhea" id="RHEA-COMP:13556"/>
        <dbReference type="ChEBI" id="CHEBI:29950"/>
        <dbReference type="ChEBI" id="CHEBI:82612"/>
        <dbReference type="ChEBI" id="CHEBI:137386"/>
        <dbReference type="ChEBI" id="CHEBI:137387"/>
        <dbReference type="EC" id="2.1.1.63"/>
    </reaction>
</comment>
<keyword evidence="6" id="KW-0808">Transferase</keyword>
<dbReference type="PROSITE" id="PS00374">
    <property type="entry name" value="MGMT"/>
    <property type="match status" value="1"/>
</dbReference>
<evidence type="ECO:0000256" key="5">
    <source>
        <dbReference type="ARBA" id="ARBA00022603"/>
    </source>
</evidence>
<evidence type="ECO:0000256" key="6">
    <source>
        <dbReference type="ARBA" id="ARBA00022679"/>
    </source>
</evidence>
<evidence type="ECO:0000313" key="14">
    <source>
        <dbReference type="Proteomes" id="UP001497444"/>
    </source>
</evidence>
<dbReference type="NCBIfam" id="TIGR00589">
    <property type="entry name" value="ogt"/>
    <property type="match status" value="1"/>
</dbReference>
<evidence type="ECO:0000256" key="8">
    <source>
        <dbReference type="ARBA" id="ARBA00023204"/>
    </source>
</evidence>
<evidence type="ECO:0000256" key="11">
    <source>
        <dbReference type="ARBA" id="ARBA00049348"/>
    </source>
</evidence>
<evidence type="ECO:0000259" key="12">
    <source>
        <dbReference type="Pfam" id="PF01035"/>
    </source>
</evidence>
<dbReference type="InterPro" id="IPR036217">
    <property type="entry name" value="MethylDNA_cys_MeTrfase_DNAb"/>
</dbReference>
<reference evidence="13" key="1">
    <citation type="submission" date="2024-02" db="EMBL/GenBank/DDBJ databases">
        <authorList>
            <consortium name="ELIXIR-Norway"/>
            <consortium name="Elixir Norway"/>
        </authorList>
    </citation>
    <scope>NUCLEOTIDE SEQUENCE</scope>
</reference>